<sequence length="318" mass="36100">MEVLSLVGGSLLSTTFDLLLKKLDGYLSGQLQNSKEEVRVQVESWKTLLPKITTVLQHAEENQVANQFVKSCFDDLRNLAYDMEDLLEEFVIDAKRSELIVKSKASTSKGQKVKSSLKSLFRSKAKPNGQINSMVNHLNVRLQCIEQGMHTLGLFNLTMKAEDVSHKVAAKRAHESTILEDHVCGRDSDKKAILDRLLEDGGSLEQDFVIPIVRMGGLGKTTLARLIYNDEKLKGRFDLKAWVCVSDEFDVARITRNILEHVTKKKHDFENFALLQEKLKVELSGHTFLLVLDDVWNKEYGQWDVLKRPSCQELLEAE</sequence>
<dbReference type="InterPro" id="IPR041118">
    <property type="entry name" value="Rx_N"/>
</dbReference>
<dbReference type="PANTHER" id="PTHR36766">
    <property type="entry name" value="PLANT BROAD-SPECTRUM MILDEW RESISTANCE PROTEIN RPW8"/>
    <property type="match status" value="1"/>
</dbReference>
<evidence type="ECO:0000313" key="7">
    <source>
        <dbReference type="EMBL" id="GKV17261.1"/>
    </source>
</evidence>
<feature type="domain" description="NB-ARC" evidence="5">
    <location>
        <begin position="188"/>
        <end position="308"/>
    </location>
</feature>
<dbReference type="GO" id="GO:0043531">
    <property type="term" value="F:ADP binding"/>
    <property type="evidence" value="ECO:0007669"/>
    <property type="project" value="InterPro"/>
</dbReference>
<comment type="caution">
    <text evidence="7">The sequence shown here is derived from an EMBL/GenBank/DDBJ whole genome shotgun (WGS) entry which is preliminary data.</text>
</comment>
<dbReference type="InterPro" id="IPR027417">
    <property type="entry name" value="P-loop_NTPase"/>
</dbReference>
<feature type="domain" description="Disease resistance N-terminal" evidence="6">
    <location>
        <begin position="19"/>
        <end position="108"/>
    </location>
</feature>
<dbReference type="Pfam" id="PF18052">
    <property type="entry name" value="Rx_N"/>
    <property type="match status" value="1"/>
</dbReference>
<keyword evidence="4" id="KW-0067">ATP-binding</keyword>
<keyword evidence="3" id="KW-0611">Plant defense</keyword>
<reference evidence="7 8" key="1">
    <citation type="journal article" date="2021" name="Commun. Biol.">
        <title>The genome of Shorea leprosula (Dipterocarpaceae) highlights the ecological relevance of drought in aseasonal tropical rainforests.</title>
        <authorList>
            <person name="Ng K.K.S."/>
            <person name="Kobayashi M.J."/>
            <person name="Fawcett J.A."/>
            <person name="Hatakeyama M."/>
            <person name="Paape T."/>
            <person name="Ng C.H."/>
            <person name="Ang C.C."/>
            <person name="Tnah L.H."/>
            <person name="Lee C.T."/>
            <person name="Nishiyama T."/>
            <person name="Sese J."/>
            <person name="O'Brien M.J."/>
            <person name="Copetti D."/>
            <person name="Mohd Noor M.I."/>
            <person name="Ong R.C."/>
            <person name="Putra M."/>
            <person name="Sireger I.Z."/>
            <person name="Indrioko S."/>
            <person name="Kosugi Y."/>
            <person name="Izuno A."/>
            <person name="Isagi Y."/>
            <person name="Lee S.L."/>
            <person name="Shimizu K.K."/>
        </authorList>
    </citation>
    <scope>NUCLEOTIDE SEQUENCE [LARGE SCALE GENOMIC DNA]</scope>
    <source>
        <strain evidence="7">214</strain>
    </source>
</reference>
<dbReference type="Gene3D" id="3.40.50.300">
    <property type="entry name" value="P-loop containing nucleotide triphosphate hydrolases"/>
    <property type="match status" value="1"/>
</dbReference>
<dbReference type="SUPFAM" id="SSF52540">
    <property type="entry name" value="P-loop containing nucleoside triphosphate hydrolases"/>
    <property type="match status" value="1"/>
</dbReference>
<dbReference type="EMBL" id="BPVZ01000047">
    <property type="protein sequence ID" value="GKV17261.1"/>
    <property type="molecule type" value="Genomic_DNA"/>
</dbReference>
<keyword evidence="1" id="KW-0677">Repeat</keyword>
<dbReference type="Pfam" id="PF00931">
    <property type="entry name" value="NB-ARC"/>
    <property type="match status" value="1"/>
</dbReference>
<evidence type="ECO:0000259" key="6">
    <source>
        <dbReference type="Pfam" id="PF18052"/>
    </source>
</evidence>
<organism evidence="7 8">
    <name type="scientific">Rubroshorea leprosula</name>
    <dbReference type="NCBI Taxonomy" id="152421"/>
    <lineage>
        <taxon>Eukaryota</taxon>
        <taxon>Viridiplantae</taxon>
        <taxon>Streptophyta</taxon>
        <taxon>Embryophyta</taxon>
        <taxon>Tracheophyta</taxon>
        <taxon>Spermatophyta</taxon>
        <taxon>Magnoliopsida</taxon>
        <taxon>eudicotyledons</taxon>
        <taxon>Gunneridae</taxon>
        <taxon>Pentapetalae</taxon>
        <taxon>rosids</taxon>
        <taxon>malvids</taxon>
        <taxon>Malvales</taxon>
        <taxon>Dipterocarpaceae</taxon>
        <taxon>Rubroshorea</taxon>
    </lineage>
</organism>
<gene>
    <name evidence="7" type="ORF">SLEP1_g27792</name>
</gene>
<dbReference type="GO" id="GO:0006952">
    <property type="term" value="P:defense response"/>
    <property type="evidence" value="ECO:0007669"/>
    <property type="project" value="UniProtKB-KW"/>
</dbReference>
<evidence type="ECO:0000313" key="8">
    <source>
        <dbReference type="Proteomes" id="UP001054252"/>
    </source>
</evidence>
<dbReference type="InterPro" id="IPR002182">
    <property type="entry name" value="NB-ARC"/>
</dbReference>
<name>A0AAV5K2B0_9ROSI</name>
<evidence type="ECO:0000256" key="3">
    <source>
        <dbReference type="ARBA" id="ARBA00022821"/>
    </source>
</evidence>
<dbReference type="AlphaFoldDB" id="A0AAV5K2B0"/>
<keyword evidence="8" id="KW-1185">Reference proteome</keyword>
<dbReference type="Proteomes" id="UP001054252">
    <property type="component" value="Unassembled WGS sequence"/>
</dbReference>
<keyword evidence="2" id="KW-0547">Nucleotide-binding</keyword>
<evidence type="ECO:0000256" key="1">
    <source>
        <dbReference type="ARBA" id="ARBA00022737"/>
    </source>
</evidence>
<dbReference type="Gene3D" id="1.20.5.4130">
    <property type="match status" value="1"/>
</dbReference>
<evidence type="ECO:0008006" key="9">
    <source>
        <dbReference type="Google" id="ProtNLM"/>
    </source>
</evidence>
<proteinExistence type="predicted"/>
<evidence type="ECO:0000259" key="5">
    <source>
        <dbReference type="Pfam" id="PF00931"/>
    </source>
</evidence>
<dbReference type="GO" id="GO:0005524">
    <property type="term" value="F:ATP binding"/>
    <property type="evidence" value="ECO:0007669"/>
    <property type="project" value="UniProtKB-KW"/>
</dbReference>
<protein>
    <recommendedName>
        <fullName evidence="9">Disease resistance RPP13-like protein 1</fullName>
    </recommendedName>
</protein>
<dbReference type="PANTHER" id="PTHR36766:SF40">
    <property type="entry name" value="DISEASE RESISTANCE PROTEIN RGA3"/>
    <property type="match status" value="1"/>
</dbReference>
<evidence type="ECO:0000256" key="4">
    <source>
        <dbReference type="ARBA" id="ARBA00022840"/>
    </source>
</evidence>
<evidence type="ECO:0000256" key="2">
    <source>
        <dbReference type="ARBA" id="ARBA00022741"/>
    </source>
</evidence>
<dbReference type="PRINTS" id="PR00364">
    <property type="entry name" value="DISEASERSIST"/>
</dbReference>
<accession>A0AAV5K2B0</accession>